<dbReference type="SUPFAM" id="SSF53383">
    <property type="entry name" value="PLP-dependent transferases"/>
    <property type="match status" value="1"/>
</dbReference>
<dbReference type="CDD" id="cd00614">
    <property type="entry name" value="CGS_like"/>
    <property type="match status" value="1"/>
</dbReference>
<keyword evidence="3" id="KW-0028">Amino-acid biosynthesis</keyword>
<keyword evidence="3" id="KW-0808">Transferase</keyword>
<dbReference type="NCBIfam" id="TIGR01325">
    <property type="entry name" value="O_suc_HS_sulf"/>
    <property type="match status" value="1"/>
</dbReference>
<keyword evidence="6" id="KW-1185">Reference proteome</keyword>
<comment type="subunit">
    <text evidence="3">Homotetramer.</text>
</comment>
<sequence>MSKEVWGYHEHPKRREPEWVVHPQTSAVREGLARSGFGETSEALYLNSGFTYTDSQEAADAFTDQTDHFLYSRFHNPTVAMFEKRLAAIEGAEHCVATASGMAAMFASLACILEAGDHIVASAAMFSSCHVVITEILPKWGVTYELVKANDKAGWEKALSKKVKAVFIETPSNPLLEIVDIRFVSDLAHKVGATVIVDNVMASPVLQKPLELGADVVMYSATKHIDGQGRVLAGAILGSFSYIYGKLIPFVRHTGPTLSAFNAWVLVKSLETMELRVSRMSESAQAIAEFLEGHPKIKSVRYPGLPSHPDFELAKKQMSAGGTTIGIEFAGSRREAFTFMDALCVIDISNNLGDSKSLITHPASTTQRRLSPEDQLKMGITPSVLRLSVGLEHVGDLIKDLDQALSN</sequence>
<evidence type="ECO:0000256" key="3">
    <source>
        <dbReference type="HAMAP-Rule" id="MF_02056"/>
    </source>
</evidence>
<dbReference type="PANTHER" id="PTHR11808:SF80">
    <property type="entry name" value="CYSTATHIONINE GAMMA-LYASE"/>
    <property type="match status" value="1"/>
</dbReference>
<evidence type="ECO:0000313" key="5">
    <source>
        <dbReference type="EMBL" id="ASY17756.1"/>
    </source>
</evidence>
<accession>A0ABN5BDQ9</accession>
<reference evidence="5 6" key="1">
    <citation type="submission" date="2016-07" db="EMBL/GenBank/DDBJ databases">
        <title>High microdiversification within the ubiquitous acI lineage of Actinobacteria.</title>
        <authorList>
            <person name="Neuenschwander S.M."/>
            <person name="Salcher M."/>
            <person name="Ghai R."/>
            <person name="Pernthaler J."/>
        </authorList>
    </citation>
    <scope>NUCLEOTIDE SEQUENCE [LARGE SCALE GENOMIC DNA]</scope>
    <source>
        <strain evidence="5">MMS-IA-79</strain>
    </source>
</reference>
<evidence type="ECO:0000256" key="4">
    <source>
        <dbReference type="RuleBase" id="RU362118"/>
    </source>
</evidence>
<comment type="pathway">
    <text evidence="3">Amino-acid biosynthesis; L-methionine biosynthesis via de novo pathway; L-homocysteine from O-succinyl-L-homoserine: step 1/1.</text>
</comment>
<organism evidence="5 6">
    <name type="scientific">Candidatus Planktophila versatilis</name>
    <dbReference type="NCBI Taxonomy" id="1884905"/>
    <lineage>
        <taxon>Bacteria</taxon>
        <taxon>Bacillati</taxon>
        <taxon>Actinomycetota</taxon>
        <taxon>Actinomycetes</taxon>
        <taxon>Candidatus Nanopelagicales</taxon>
        <taxon>Candidatus Nanopelagicaceae</taxon>
        <taxon>Candidatus Planktophila</taxon>
    </lineage>
</organism>
<name>A0ABN5BDQ9_9ACTN</name>
<proteinExistence type="inferred from homology"/>
<dbReference type="HAMAP" id="MF_02056">
    <property type="entry name" value="MetZ"/>
    <property type="match status" value="1"/>
</dbReference>
<evidence type="ECO:0000256" key="2">
    <source>
        <dbReference type="ARBA" id="ARBA00022898"/>
    </source>
</evidence>
<protein>
    <recommendedName>
        <fullName evidence="3">O-succinylhomoserine sulfhydrylase</fullName>
        <shortName evidence="3">OSH sulfhydrylase</shortName>
        <shortName evidence="3">OSHS sulfhydrylase</shortName>
        <ecNumber evidence="3">2.5.1.-</ecNumber>
    </recommendedName>
</protein>
<dbReference type="InterPro" id="IPR006234">
    <property type="entry name" value="O-succ-hSer_sulfhydrylase"/>
</dbReference>
<dbReference type="InterPro" id="IPR000277">
    <property type="entry name" value="Cys/Met-Metab_PyrdxlP-dep_enz"/>
</dbReference>
<dbReference type="Gene3D" id="3.40.640.10">
    <property type="entry name" value="Type I PLP-dependent aspartate aminotransferase-like (Major domain)"/>
    <property type="match status" value="1"/>
</dbReference>
<keyword evidence="2 3" id="KW-0663">Pyridoxal phosphate</keyword>
<dbReference type="InterPro" id="IPR015422">
    <property type="entry name" value="PyrdxlP-dep_Trfase_small"/>
</dbReference>
<gene>
    <name evidence="3" type="primary">metZ</name>
    <name evidence="5" type="ORF">A1sIA79_06065</name>
</gene>
<dbReference type="EMBL" id="CP016774">
    <property type="protein sequence ID" value="ASY17756.1"/>
    <property type="molecule type" value="Genomic_DNA"/>
</dbReference>
<evidence type="ECO:0000313" key="6">
    <source>
        <dbReference type="Proteomes" id="UP000217177"/>
    </source>
</evidence>
<dbReference type="InterPro" id="IPR015424">
    <property type="entry name" value="PyrdxlP-dep_Trfase"/>
</dbReference>
<comment type="function">
    <text evidence="3">Catalyzes the formation of L-homocysteine from O-succinyl-L-homoserine (OSHS) and hydrogen sulfide.</text>
</comment>
<feature type="modified residue" description="N6-(pyridoxal phosphate)lysine" evidence="3">
    <location>
        <position position="223"/>
    </location>
</feature>
<keyword evidence="3" id="KW-0486">Methionine biosynthesis</keyword>
<dbReference type="PIRSF" id="PIRSF001434">
    <property type="entry name" value="CGS"/>
    <property type="match status" value="1"/>
</dbReference>
<comment type="similarity">
    <text evidence="3">Belongs to the trans-sulfuration enzymes family. MetZ subfamily.</text>
</comment>
<dbReference type="EC" id="2.5.1.-" evidence="3"/>
<dbReference type="InterPro" id="IPR015421">
    <property type="entry name" value="PyrdxlP-dep_Trfase_major"/>
</dbReference>
<dbReference type="PANTHER" id="PTHR11808">
    <property type="entry name" value="TRANS-SULFURATION ENZYME FAMILY MEMBER"/>
    <property type="match status" value="1"/>
</dbReference>
<comment type="catalytic activity">
    <reaction evidence="3">
        <text>O-succinyl-L-homoserine + hydrogen sulfide = L-homocysteine + succinate</text>
        <dbReference type="Rhea" id="RHEA:27826"/>
        <dbReference type="ChEBI" id="CHEBI:29919"/>
        <dbReference type="ChEBI" id="CHEBI:30031"/>
        <dbReference type="ChEBI" id="CHEBI:57661"/>
        <dbReference type="ChEBI" id="CHEBI:58199"/>
    </reaction>
</comment>
<dbReference type="Pfam" id="PF01053">
    <property type="entry name" value="Cys_Met_Meta_PP"/>
    <property type="match status" value="1"/>
</dbReference>
<dbReference type="Proteomes" id="UP000217177">
    <property type="component" value="Chromosome"/>
</dbReference>
<evidence type="ECO:0000256" key="1">
    <source>
        <dbReference type="ARBA" id="ARBA00001933"/>
    </source>
</evidence>
<dbReference type="Gene3D" id="3.90.1150.10">
    <property type="entry name" value="Aspartate Aminotransferase, domain 1"/>
    <property type="match status" value="1"/>
</dbReference>
<dbReference type="RefSeq" id="WP_095675304.1">
    <property type="nucleotide sequence ID" value="NZ_CP016774.1"/>
</dbReference>
<comment type="cofactor">
    <cofactor evidence="1 3 4">
        <name>pyridoxal 5'-phosphate</name>
        <dbReference type="ChEBI" id="CHEBI:597326"/>
    </cofactor>
</comment>